<dbReference type="SUPFAM" id="SSF58104">
    <property type="entry name" value="Methyl-accepting chemotaxis protein (MCP) signaling domain"/>
    <property type="match status" value="1"/>
</dbReference>
<dbReference type="PROSITE" id="PS50885">
    <property type="entry name" value="HAMP"/>
    <property type="match status" value="1"/>
</dbReference>
<accession>A0A4Y3PQY8</accession>
<evidence type="ECO:0000256" key="3">
    <source>
        <dbReference type="ARBA" id="ARBA00023136"/>
    </source>
</evidence>
<dbReference type="STRING" id="54914.AV540_00680"/>
<dbReference type="Pfam" id="PF12729">
    <property type="entry name" value="4HB_MCP_1"/>
    <property type="match status" value="1"/>
</dbReference>
<sequence length="570" mass="62398">MNVLRNLSTRAKMFSLIILMAVFLCVVGFTGYFHVKISGERMQSMYEEQLLPVKWINDWRQDIRAIDGLIYKMILDPTPAVLAGYMAELQQRVASADQTFQYLQNSHLDEKEQEKVKKLTELLAQYEKDQTEVINLIKEHKTDQAYAYYRATDKTLSWINQEQLEWANYKSSQADMIQQENAADSEKAVLMLFIVGGASIALACVLGYLISRMISEPLRLVATRMEELAQGNLAVAPVTYLAKDEVGKLGVAFNELVVNFRSLIEQVKVAGEQVAASSEELSASAEQTVRATEQAMGSVEHIAASSEVQTLRTQESVRVMEEMSIAIQRIADTSSAVSESSALAADDAQQGNTQIQHAVAQIDSLSQGVNHAADLVQQLGVRSQAIGQIVDVITGIASQTNLLALNAAIEAARAGEQGRGFAVVADEVRKLAEQSEESAREIARLIGEIQQETTQVVSVMQSGTEEAKRGAVAVQEAGDTFQRIVASAKDVAGQIQEVSAATEQMSASMQQVASAMDEMNRLSEEAAVHTQAVSAGAEEQLATMQEIARSSNNLNELSHELQESISQFKW</sequence>
<dbReference type="InterPro" id="IPR004090">
    <property type="entry name" value="Chemotax_Me-accpt_rcpt"/>
</dbReference>
<dbReference type="AlphaFoldDB" id="A0A4Y3PQY8"/>
<keyword evidence="7" id="KW-0175">Coiled coil</keyword>
<keyword evidence="3 8" id="KW-0472">Membrane</keyword>
<feature type="domain" description="Methyl-accepting transducer" evidence="9">
    <location>
        <begin position="284"/>
        <end position="520"/>
    </location>
</feature>
<dbReference type="SMART" id="SM00304">
    <property type="entry name" value="HAMP"/>
    <property type="match status" value="1"/>
</dbReference>
<dbReference type="GO" id="GO:0004888">
    <property type="term" value="F:transmembrane signaling receptor activity"/>
    <property type="evidence" value="ECO:0007669"/>
    <property type="project" value="InterPro"/>
</dbReference>
<keyword evidence="8" id="KW-0812">Transmembrane</keyword>
<keyword evidence="4 6" id="KW-0807">Transducer</keyword>
<evidence type="ECO:0000256" key="1">
    <source>
        <dbReference type="ARBA" id="ARBA00004236"/>
    </source>
</evidence>
<dbReference type="GO" id="GO:0005886">
    <property type="term" value="C:plasma membrane"/>
    <property type="evidence" value="ECO:0007669"/>
    <property type="project" value="UniProtKB-SubCell"/>
</dbReference>
<comment type="subcellular location">
    <subcellularLocation>
        <location evidence="1">Cell membrane</location>
    </subcellularLocation>
</comment>
<dbReference type="PANTHER" id="PTHR32089:SF112">
    <property type="entry name" value="LYSOZYME-LIKE PROTEIN-RELATED"/>
    <property type="match status" value="1"/>
</dbReference>
<comment type="caution">
    <text evidence="11">The sequence shown here is derived from an EMBL/GenBank/DDBJ whole genome shotgun (WGS) entry which is preliminary data.</text>
</comment>
<evidence type="ECO:0000256" key="7">
    <source>
        <dbReference type="SAM" id="Coils"/>
    </source>
</evidence>
<evidence type="ECO:0000256" key="5">
    <source>
        <dbReference type="ARBA" id="ARBA00029447"/>
    </source>
</evidence>
<dbReference type="Pfam" id="PF00015">
    <property type="entry name" value="MCPsignal"/>
    <property type="match status" value="1"/>
</dbReference>
<dbReference type="GeneID" id="87612998"/>
<name>A0A4Y3PQY8_BREPA</name>
<gene>
    <name evidence="11" type="ORF">BPA01_33880</name>
</gene>
<evidence type="ECO:0000313" key="11">
    <source>
        <dbReference type="EMBL" id="GEB33808.1"/>
    </source>
</evidence>
<feature type="transmembrane region" description="Helical" evidence="8">
    <location>
        <begin position="13"/>
        <end position="35"/>
    </location>
</feature>
<evidence type="ECO:0000256" key="4">
    <source>
        <dbReference type="ARBA" id="ARBA00023224"/>
    </source>
</evidence>
<evidence type="ECO:0000256" key="8">
    <source>
        <dbReference type="SAM" id="Phobius"/>
    </source>
</evidence>
<reference evidence="11 12" key="1">
    <citation type="submission" date="2019-06" db="EMBL/GenBank/DDBJ databases">
        <title>Whole genome shotgun sequence of Brevibacillus parabrevis NBRC 12334.</title>
        <authorList>
            <person name="Hosoyama A."/>
            <person name="Uohara A."/>
            <person name="Ohji S."/>
            <person name="Ichikawa N."/>
        </authorList>
    </citation>
    <scope>NUCLEOTIDE SEQUENCE [LARGE SCALE GENOMIC DNA]</scope>
    <source>
        <strain evidence="11 12">NBRC 12334</strain>
    </source>
</reference>
<dbReference type="InterPro" id="IPR004089">
    <property type="entry name" value="MCPsignal_dom"/>
</dbReference>
<keyword evidence="2" id="KW-1003">Cell membrane</keyword>
<dbReference type="PRINTS" id="PR00260">
    <property type="entry name" value="CHEMTRNSDUCR"/>
</dbReference>
<organism evidence="11 12">
    <name type="scientific">Brevibacillus parabrevis</name>
    <dbReference type="NCBI Taxonomy" id="54914"/>
    <lineage>
        <taxon>Bacteria</taxon>
        <taxon>Bacillati</taxon>
        <taxon>Bacillota</taxon>
        <taxon>Bacilli</taxon>
        <taxon>Bacillales</taxon>
        <taxon>Paenibacillaceae</taxon>
        <taxon>Brevibacillus</taxon>
    </lineage>
</organism>
<dbReference type="FunFam" id="1.10.287.950:FF:000001">
    <property type="entry name" value="Methyl-accepting chemotaxis sensory transducer"/>
    <property type="match status" value="1"/>
</dbReference>
<dbReference type="PROSITE" id="PS50111">
    <property type="entry name" value="CHEMOTAXIS_TRANSDUC_2"/>
    <property type="match status" value="1"/>
</dbReference>
<feature type="coiled-coil region" evidence="7">
    <location>
        <begin position="505"/>
        <end position="567"/>
    </location>
</feature>
<dbReference type="CDD" id="cd06225">
    <property type="entry name" value="HAMP"/>
    <property type="match status" value="1"/>
</dbReference>
<evidence type="ECO:0000313" key="12">
    <source>
        <dbReference type="Proteomes" id="UP000316882"/>
    </source>
</evidence>
<proteinExistence type="inferred from homology"/>
<dbReference type="EMBL" id="BJMH01000016">
    <property type="protein sequence ID" value="GEB33808.1"/>
    <property type="molecule type" value="Genomic_DNA"/>
</dbReference>
<dbReference type="SMART" id="SM00283">
    <property type="entry name" value="MA"/>
    <property type="match status" value="1"/>
</dbReference>
<evidence type="ECO:0000256" key="6">
    <source>
        <dbReference type="PROSITE-ProRule" id="PRU00284"/>
    </source>
</evidence>
<protein>
    <recommendedName>
        <fullName evidence="13">Methyl-accepting chemotaxis protein</fullName>
    </recommendedName>
</protein>
<keyword evidence="8" id="KW-1133">Transmembrane helix</keyword>
<feature type="transmembrane region" description="Helical" evidence="8">
    <location>
        <begin position="188"/>
        <end position="210"/>
    </location>
</feature>
<dbReference type="Proteomes" id="UP000316882">
    <property type="component" value="Unassembled WGS sequence"/>
</dbReference>
<dbReference type="InterPro" id="IPR024478">
    <property type="entry name" value="HlyB_4HB_MCP"/>
</dbReference>
<dbReference type="GO" id="GO:0007165">
    <property type="term" value="P:signal transduction"/>
    <property type="evidence" value="ECO:0007669"/>
    <property type="project" value="UniProtKB-KW"/>
</dbReference>
<evidence type="ECO:0000259" key="9">
    <source>
        <dbReference type="PROSITE" id="PS50111"/>
    </source>
</evidence>
<dbReference type="CDD" id="cd11386">
    <property type="entry name" value="MCP_signal"/>
    <property type="match status" value="1"/>
</dbReference>
<dbReference type="InterPro" id="IPR003660">
    <property type="entry name" value="HAMP_dom"/>
</dbReference>
<evidence type="ECO:0000259" key="10">
    <source>
        <dbReference type="PROSITE" id="PS50885"/>
    </source>
</evidence>
<evidence type="ECO:0008006" key="13">
    <source>
        <dbReference type="Google" id="ProtNLM"/>
    </source>
</evidence>
<comment type="similarity">
    <text evidence="5">Belongs to the methyl-accepting chemotaxis (MCP) protein family.</text>
</comment>
<dbReference type="PANTHER" id="PTHR32089">
    <property type="entry name" value="METHYL-ACCEPTING CHEMOTAXIS PROTEIN MCPB"/>
    <property type="match status" value="1"/>
</dbReference>
<dbReference type="Pfam" id="PF00672">
    <property type="entry name" value="HAMP"/>
    <property type="match status" value="1"/>
</dbReference>
<dbReference type="RefSeq" id="WP_122965415.1">
    <property type="nucleotide sequence ID" value="NZ_BJMH01000016.1"/>
</dbReference>
<feature type="domain" description="HAMP" evidence="10">
    <location>
        <begin position="212"/>
        <end position="265"/>
    </location>
</feature>
<dbReference type="Gene3D" id="1.10.287.950">
    <property type="entry name" value="Methyl-accepting chemotaxis protein"/>
    <property type="match status" value="1"/>
</dbReference>
<dbReference type="GO" id="GO:0006935">
    <property type="term" value="P:chemotaxis"/>
    <property type="evidence" value="ECO:0007669"/>
    <property type="project" value="InterPro"/>
</dbReference>
<evidence type="ECO:0000256" key="2">
    <source>
        <dbReference type="ARBA" id="ARBA00022475"/>
    </source>
</evidence>
<keyword evidence="12" id="KW-1185">Reference proteome</keyword>